<dbReference type="Gene3D" id="2.20.110.10">
    <property type="entry name" value="Histone H3 K4-specific methyltransferase SET7/9 N-terminal domain"/>
    <property type="match status" value="2"/>
</dbReference>
<sequence>MYKTLLTSILVLFMSTIYYSQNINLDEYEIYLGDTLISKQDFMEHNKALSEEQAKILQFKPITDGLKKAYYLNGKLSSSGKMENLKENGIWEYWHPNGQKARKGEFINGKPNGQHEYWYQNGNPRAIGNWKNGVYEGKWEIYNEDGTQKIIKSYENGKEVLEKKSE</sequence>
<dbReference type="RefSeq" id="WP_111994842.1">
    <property type="nucleotide sequence ID" value="NZ_FNEG01000006.1"/>
</dbReference>
<dbReference type="Pfam" id="PF07661">
    <property type="entry name" value="MORN_2"/>
    <property type="match status" value="3"/>
</dbReference>
<dbReference type="EMBL" id="UAWB01000012">
    <property type="protein sequence ID" value="SQB46197.1"/>
    <property type="molecule type" value="Genomic_DNA"/>
</dbReference>
<dbReference type="AlphaFoldDB" id="A0A2X2X2Q3"/>
<evidence type="ECO:0000313" key="1">
    <source>
        <dbReference type="EMBL" id="SDJ56153.1"/>
    </source>
</evidence>
<reference evidence="2 4" key="2">
    <citation type="submission" date="2018-06" db="EMBL/GenBank/DDBJ databases">
        <authorList>
            <consortium name="Pathogen Informatics"/>
            <person name="Doyle S."/>
        </authorList>
    </citation>
    <scope>NUCLEOTIDE SEQUENCE [LARGE SCALE GENOMIC DNA]</scope>
    <source>
        <strain evidence="2 4">NCTC13492</strain>
    </source>
</reference>
<gene>
    <name evidence="2" type="ORF">NCTC13492_03260</name>
    <name evidence="1" type="ORF">SAMN05421542_3809</name>
</gene>
<dbReference type="EMBL" id="FNEG01000006">
    <property type="protein sequence ID" value="SDJ56153.1"/>
    <property type="molecule type" value="Genomic_DNA"/>
</dbReference>
<protein>
    <submittedName>
        <fullName evidence="2">MORN repeat variant</fullName>
    </submittedName>
</protein>
<proteinExistence type="predicted"/>
<dbReference type="SUPFAM" id="SSF82185">
    <property type="entry name" value="Histone H3 K4-specific methyltransferase SET7/9 N-terminal domain"/>
    <property type="match status" value="1"/>
</dbReference>
<dbReference type="STRING" id="445960.SAMN05421542_3809"/>
<evidence type="ECO:0000313" key="3">
    <source>
        <dbReference type="Proteomes" id="UP000199426"/>
    </source>
</evidence>
<accession>A0A2X2X2Q3</accession>
<name>A0A2X2X2Q3_CHRJE</name>
<evidence type="ECO:0000313" key="4">
    <source>
        <dbReference type="Proteomes" id="UP000251670"/>
    </source>
</evidence>
<keyword evidence="3" id="KW-1185">Reference proteome</keyword>
<evidence type="ECO:0000313" key="2">
    <source>
        <dbReference type="EMBL" id="SQB46197.1"/>
    </source>
</evidence>
<dbReference type="InterPro" id="IPR011652">
    <property type="entry name" value="MORN_2"/>
</dbReference>
<dbReference type="Proteomes" id="UP000199426">
    <property type="component" value="Unassembled WGS sequence"/>
</dbReference>
<dbReference type="Proteomes" id="UP000251670">
    <property type="component" value="Unassembled WGS sequence"/>
</dbReference>
<dbReference type="OrthoDB" id="8536728at2"/>
<organism evidence="2 4">
    <name type="scientific">Chryseobacterium jejuense</name>
    <dbReference type="NCBI Taxonomy" id="445960"/>
    <lineage>
        <taxon>Bacteria</taxon>
        <taxon>Pseudomonadati</taxon>
        <taxon>Bacteroidota</taxon>
        <taxon>Flavobacteriia</taxon>
        <taxon>Flavobacteriales</taxon>
        <taxon>Weeksellaceae</taxon>
        <taxon>Chryseobacterium group</taxon>
        <taxon>Chryseobacterium</taxon>
    </lineage>
</organism>
<reference evidence="1 3" key="1">
    <citation type="submission" date="2016-10" db="EMBL/GenBank/DDBJ databases">
        <authorList>
            <person name="Varghese N."/>
            <person name="Submissions S."/>
        </authorList>
    </citation>
    <scope>NUCLEOTIDE SEQUENCE [LARGE SCALE GENOMIC DNA]</scope>
    <source>
        <strain evidence="1 3">DSM 19299</strain>
    </source>
</reference>